<evidence type="ECO:0000313" key="13">
    <source>
        <dbReference type="Proteomes" id="UP001314229"/>
    </source>
</evidence>
<feature type="transmembrane region" description="Helical" evidence="10">
    <location>
        <begin position="476"/>
        <end position="494"/>
    </location>
</feature>
<feature type="transmembrane region" description="Helical" evidence="10">
    <location>
        <begin position="69"/>
        <end position="89"/>
    </location>
</feature>
<dbReference type="EMBL" id="CAWUFR010000201">
    <property type="protein sequence ID" value="CAK6972414.1"/>
    <property type="molecule type" value="Genomic_DNA"/>
</dbReference>
<proteinExistence type="inferred from homology"/>
<dbReference type="PRINTS" id="PR00657">
    <property type="entry name" value="CCCHEMOKINER"/>
</dbReference>
<dbReference type="Proteomes" id="UP001314229">
    <property type="component" value="Unassembled WGS sequence"/>
</dbReference>
<evidence type="ECO:0000313" key="12">
    <source>
        <dbReference type="EMBL" id="CAK6972414.1"/>
    </source>
</evidence>
<feature type="transmembrane region" description="Helical" evidence="10">
    <location>
        <begin position="436"/>
        <end position="456"/>
    </location>
</feature>
<reference evidence="12 13" key="1">
    <citation type="submission" date="2024-01" db="EMBL/GenBank/DDBJ databases">
        <authorList>
            <person name="Alioto T."/>
            <person name="Alioto T."/>
            <person name="Gomez Garrido J."/>
        </authorList>
    </citation>
    <scope>NUCLEOTIDE SEQUENCE [LARGE SCALE GENOMIC DNA]</scope>
</reference>
<evidence type="ECO:0000256" key="7">
    <source>
        <dbReference type="ARBA" id="ARBA00023170"/>
    </source>
</evidence>
<dbReference type="PRINTS" id="PR00237">
    <property type="entry name" value="GPCRRHODOPSN"/>
</dbReference>
<keyword evidence="4 10" id="KW-1133">Transmembrane helix</keyword>
<feature type="transmembrane region" description="Helical" evidence="10">
    <location>
        <begin position="404"/>
        <end position="424"/>
    </location>
</feature>
<comment type="caution">
    <text evidence="12">The sequence shown here is derived from an EMBL/GenBank/DDBJ whole genome shotgun (WGS) entry which is preliminary data.</text>
</comment>
<keyword evidence="6 10" id="KW-0472">Membrane</keyword>
<evidence type="ECO:0000256" key="3">
    <source>
        <dbReference type="ARBA" id="ARBA00022692"/>
    </source>
</evidence>
<accession>A0AAV1PL99</accession>
<dbReference type="PANTHER" id="PTHR10489">
    <property type="entry name" value="CELL ADHESION MOLECULE"/>
    <property type="match status" value="1"/>
</dbReference>
<dbReference type="InterPro" id="IPR000355">
    <property type="entry name" value="Chemokine_rcpt"/>
</dbReference>
<dbReference type="GO" id="GO:0019722">
    <property type="term" value="P:calcium-mediated signaling"/>
    <property type="evidence" value="ECO:0007669"/>
    <property type="project" value="TreeGrafter"/>
</dbReference>
<dbReference type="GO" id="GO:0019957">
    <property type="term" value="F:C-C chemokine binding"/>
    <property type="evidence" value="ECO:0007669"/>
    <property type="project" value="TreeGrafter"/>
</dbReference>
<keyword evidence="13" id="KW-1185">Reference proteome</keyword>
<evidence type="ECO:0000256" key="2">
    <source>
        <dbReference type="ARBA" id="ARBA00022475"/>
    </source>
</evidence>
<dbReference type="Pfam" id="PF00001">
    <property type="entry name" value="7tm_1"/>
    <property type="match status" value="2"/>
</dbReference>
<dbReference type="PROSITE" id="PS50262">
    <property type="entry name" value="G_PROTEIN_RECEP_F1_2"/>
    <property type="match status" value="2"/>
</dbReference>
<evidence type="ECO:0000256" key="9">
    <source>
        <dbReference type="RuleBase" id="RU000688"/>
    </source>
</evidence>
<evidence type="ECO:0000256" key="10">
    <source>
        <dbReference type="SAM" id="Phobius"/>
    </source>
</evidence>
<feature type="transmembrane region" description="Helical" evidence="10">
    <location>
        <begin position="204"/>
        <end position="224"/>
    </location>
</feature>
<dbReference type="GO" id="GO:0007204">
    <property type="term" value="P:positive regulation of cytosolic calcium ion concentration"/>
    <property type="evidence" value="ECO:0007669"/>
    <property type="project" value="TreeGrafter"/>
</dbReference>
<dbReference type="PANTHER" id="PTHR10489:SF922">
    <property type="entry name" value="C-C CHEMOKINE RECEPTOR FAMILY-LIKE-RELATED"/>
    <property type="match status" value="1"/>
</dbReference>
<dbReference type="Gene3D" id="1.20.1070.10">
    <property type="entry name" value="Rhodopsin 7-helix transmembrane proteins"/>
    <property type="match status" value="2"/>
</dbReference>
<comment type="similarity">
    <text evidence="9">Belongs to the G-protein coupled receptor 1 family.</text>
</comment>
<dbReference type="PROSITE" id="PS00237">
    <property type="entry name" value="G_PROTEIN_RECEP_F1_1"/>
    <property type="match status" value="2"/>
</dbReference>
<feature type="transmembrane region" description="Helical" evidence="10">
    <location>
        <begin position="514"/>
        <end position="535"/>
    </location>
</feature>
<dbReference type="GO" id="GO:0060326">
    <property type="term" value="P:cell chemotaxis"/>
    <property type="evidence" value="ECO:0007669"/>
    <property type="project" value="TreeGrafter"/>
</dbReference>
<name>A0AAV1PL99_SCOSC</name>
<dbReference type="InterPro" id="IPR050119">
    <property type="entry name" value="CCR1-9-like"/>
</dbReference>
<feature type="transmembrane region" description="Helical" evidence="10">
    <location>
        <begin position="109"/>
        <end position="127"/>
    </location>
</feature>
<comment type="subcellular location">
    <subcellularLocation>
        <location evidence="1">Cell membrane</location>
        <topology evidence="1">Multi-pass membrane protein</topology>
    </subcellularLocation>
</comment>
<feature type="domain" description="G-protein coupled receptors family 1 profile" evidence="11">
    <location>
        <begin position="49"/>
        <end position="300"/>
    </location>
</feature>
<feature type="domain" description="G-protein coupled receptors family 1 profile" evidence="11">
    <location>
        <begin position="416"/>
        <end position="666"/>
    </location>
</feature>
<keyword evidence="7 9" id="KW-0675">Receptor</keyword>
<dbReference type="GO" id="GO:0006955">
    <property type="term" value="P:immune response"/>
    <property type="evidence" value="ECO:0007669"/>
    <property type="project" value="TreeGrafter"/>
</dbReference>
<sequence length="716" mass="82661">METTTFDYSNYSYDSDEELIEICDSDDVNDLGAQISLIYYFMFLFSLVGNGLVLVIIHRFERLTTVTNILLLNLVMSSLIFMSSLPFHGVYMQLSNWIFGNVMCKIVGSVYYLGFYSSVLFLALLTFDRHLAVVYSLGAQRVRNQRYALLCCAVVWLVSSLACIPSMILYKAFHYALENTTTLCQEVPGNFTDTNVIHLINSAFYIQLFLFLLFPLIVIVYCYVRIAITIISSKIVTKFKTVRLIFVIVLLFFICWIPYNVVLLTDNGSVDCEEKRRRGYAEQVTRNLAYLYFCISPIFYTFVGKKFQNYFRQMVVKRFPGLKKYISVDQELDLNRVRQLSGPQSQTTRRSFSAGQAISLLTFEEKMANITYDDDYSNYTDGYDDPVEICNSEAVNYLGAQISYIYYFMFLFSLVGNGLVLVIIHRFERLTTVTNILLLNLVMSSLIFMSSLPFHGVYMQLSNWIFGNVMCKIVGSVYYLGFYSSVLFLVLLTFDRHLAVVYSLGAPRMRSQRYALLCCAVVWLVSSLACIPSMILHKSFYYAVDDATLCQEVPGNVTDDTVIHLRNSAFYIQLFLFLLFPLIVIVYCYVRIAITIISSKLVTKFKTVRLIFVIVLLFFICWIPYNVVLLTDHGSMDCEERKRRGYAEQVTRNLAYIYFCISPIFYTFVGKKFQNYFRQMVVKRFPGLKKYISVDQVSRSNMSTKTTQNELSSVKL</sequence>
<evidence type="ECO:0000259" key="11">
    <source>
        <dbReference type="PROSITE" id="PS50262"/>
    </source>
</evidence>
<feature type="transmembrane region" description="Helical" evidence="10">
    <location>
        <begin position="147"/>
        <end position="170"/>
    </location>
</feature>
<keyword evidence="2" id="KW-1003">Cell membrane</keyword>
<evidence type="ECO:0000256" key="1">
    <source>
        <dbReference type="ARBA" id="ARBA00004651"/>
    </source>
</evidence>
<dbReference type="InterPro" id="IPR017452">
    <property type="entry name" value="GPCR_Rhodpsn_7TM"/>
</dbReference>
<evidence type="ECO:0000256" key="6">
    <source>
        <dbReference type="ARBA" id="ARBA00023136"/>
    </source>
</evidence>
<keyword evidence="5 9" id="KW-0297">G-protein coupled receptor</keyword>
<feature type="transmembrane region" description="Helical" evidence="10">
    <location>
        <begin position="244"/>
        <end position="261"/>
    </location>
</feature>
<feature type="transmembrane region" description="Helical" evidence="10">
    <location>
        <begin position="37"/>
        <end position="57"/>
    </location>
</feature>
<protein>
    <submittedName>
        <fullName evidence="12">C-C chemokine receptor type 3-like</fullName>
    </submittedName>
</protein>
<keyword evidence="8 9" id="KW-0807">Transducer</keyword>
<evidence type="ECO:0000256" key="5">
    <source>
        <dbReference type="ARBA" id="ARBA00023040"/>
    </source>
</evidence>
<feature type="transmembrane region" description="Helical" evidence="10">
    <location>
        <begin position="570"/>
        <end position="590"/>
    </location>
</feature>
<dbReference type="SUPFAM" id="SSF81321">
    <property type="entry name" value="Family A G protein-coupled receptor-like"/>
    <property type="match status" value="2"/>
</dbReference>
<keyword evidence="3 9" id="KW-0812">Transmembrane</keyword>
<feature type="transmembrane region" description="Helical" evidence="10">
    <location>
        <begin position="610"/>
        <end position="630"/>
    </location>
</feature>
<dbReference type="GO" id="GO:0016493">
    <property type="term" value="F:C-C chemokine receptor activity"/>
    <property type="evidence" value="ECO:0007669"/>
    <property type="project" value="TreeGrafter"/>
</dbReference>
<evidence type="ECO:0000256" key="4">
    <source>
        <dbReference type="ARBA" id="ARBA00022989"/>
    </source>
</evidence>
<dbReference type="AlphaFoldDB" id="A0AAV1PL99"/>
<organism evidence="12 13">
    <name type="scientific">Scomber scombrus</name>
    <name type="common">Atlantic mackerel</name>
    <name type="synonym">Scomber vernalis</name>
    <dbReference type="NCBI Taxonomy" id="13677"/>
    <lineage>
        <taxon>Eukaryota</taxon>
        <taxon>Metazoa</taxon>
        <taxon>Chordata</taxon>
        <taxon>Craniata</taxon>
        <taxon>Vertebrata</taxon>
        <taxon>Euteleostomi</taxon>
        <taxon>Actinopterygii</taxon>
        <taxon>Neopterygii</taxon>
        <taxon>Teleostei</taxon>
        <taxon>Neoteleostei</taxon>
        <taxon>Acanthomorphata</taxon>
        <taxon>Pelagiaria</taxon>
        <taxon>Scombriformes</taxon>
        <taxon>Scombridae</taxon>
        <taxon>Scomber</taxon>
    </lineage>
</organism>
<feature type="transmembrane region" description="Helical" evidence="10">
    <location>
        <begin position="650"/>
        <end position="669"/>
    </location>
</feature>
<gene>
    <name evidence="12" type="ORF">FSCOSCO3_A034689</name>
</gene>
<dbReference type="GO" id="GO:0009897">
    <property type="term" value="C:external side of plasma membrane"/>
    <property type="evidence" value="ECO:0007669"/>
    <property type="project" value="TreeGrafter"/>
</dbReference>
<evidence type="ECO:0000256" key="8">
    <source>
        <dbReference type="ARBA" id="ARBA00023224"/>
    </source>
</evidence>
<dbReference type="InterPro" id="IPR000276">
    <property type="entry name" value="GPCR_Rhodpsn"/>
</dbReference>